<dbReference type="AlphaFoldDB" id="A0A368GRU5"/>
<proteinExistence type="predicted"/>
<evidence type="ECO:0000313" key="1">
    <source>
        <dbReference type="EMBL" id="RCN47044.1"/>
    </source>
</evidence>
<sequence length="94" mass="10809">MLRNLYGAVMKSISNDISKDLKAKIHGWKQEADKKYTGDFSKSQLEIVRRIENEVPAAQKEATKSKLNQPLQAFKPQKEMEKLLAALTTFKNHY</sequence>
<organism evidence="1 2">
    <name type="scientific">Ancylostoma caninum</name>
    <name type="common">Dog hookworm</name>
    <dbReference type="NCBI Taxonomy" id="29170"/>
    <lineage>
        <taxon>Eukaryota</taxon>
        <taxon>Metazoa</taxon>
        <taxon>Ecdysozoa</taxon>
        <taxon>Nematoda</taxon>
        <taxon>Chromadorea</taxon>
        <taxon>Rhabditida</taxon>
        <taxon>Rhabditina</taxon>
        <taxon>Rhabditomorpha</taxon>
        <taxon>Strongyloidea</taxon>
        <taxon>Ancylostomatidae</taxon>
        <taxon>Ancylostomatinae</taxon>
        <taxon>Ancylostoma</taxon>
    </lineage>
</organism>
<dbReference type="Proteomes" id="UP000252519">
    <property type="component" value="Unassembled WGS sequence"/>
</dbReference>
<evidence type="ECO:0000313" key="2">
    <source>
        <dbReference type="Proteomes" id="UP000252519"/>
    </source>
</evidence>
<dbReference type="OrthoDB" id="10390320at2759"/>
<reference evidence="1 2" key="1">
    <citation type="submission" date="2014-10" db="EMBL/GenBank/DDBJ databases">
        <title>Draft genome of the hookworm Ancylostoma caninum.</title>
        <authorList>
            <person name="Mitreva M."/>
        </authorList>
    </citation>
    <scope>NUCLEOTIDE SEQUENCE [LARGE SCALE GENOMIC DNA]</scope>
    <source>
        <strain evidence="1 2">Baltimore</strain>
    </source>
</reference>
<comment type="caution">
    <text evidence="1">The sequence shown here is derived from an EMBL/GenBank/DDBJ whole genome shotgun (WGS) entry which is preliminary data.</text>
</comment>
<dbReference type="EMBL" id="JOJR01000068">
    <property type="protein sequence ID" value="RCN47044.1"/>
    <property type="molecule type" value="Genomic_DNA"/>
</dbReference>
<keyword evidence="2" id="KW-1185">Reference proteome</keyword>
<accession>A0A368GRU5</accession>
<protein>
    <submittedName>
        <fullName evidence="1">Uncharacterized protein</fullName>
    </submittedName>
</protein>
<name>A0A368GRU5_ANCCA</name>
<gene>
    <name evidence="1" type="ORF">ANCCAN_06875</name>
</gene>